<dbReference type="GO" id="GO:0005634">
    <property type="term" value="C:nucleus"/>
    <property type="evidence" value="ECO:0007669"/>
    <property type="project" value="UniProtKB-SubCell"/>
</dbReference>
<evidence type="ECO:0000256" key="6">
    <source>
        <dbReference type="RuleBase" id="RU367031"/>
    </source>
</evidence>
<accession>A0AAD8H5S3</accession>
<dbReference type="PANTHER" id="PTHR31500:SF18">
    <property type="entry name" value="AT-HOOK MOTIF NUCLEAR-LOCALIZED PROTEIN 3"/>
    <property type="match status" value="1"/>
</dbReference>
<protein>
    <recommendedName>
        <fullName evidence="6">AT-hook motif nuclear-localized protein</fullName>
    </recommendedName>
</protein>
<dbReference type="InterPro" id="IPR039605">
    <property type="entry name" value="AHL"/>
</dbReference>
<keyword evidence="5 6" id="KW-0539">Nucleus</keyword>
<dbReference type="InterPro" id="IPR005175">
    <property type="entry name" value="PPC_dom"/>
</dbReference>
<dbReference type="FunFam" id="3.30.1330.80:FF:000003">
    <property type="entry name" value="AT-hook motif nuclear-localized protein 1-like"/>
    <property type="match status" value="1"/>
</dbReference>
<reference evidence="9" key="2">
    <citation type="submission" date="2023-05" db="EMBL/GenBank/DDBJ databases">
        <authorList>
            <person name="Schelkunov M.I."/>
        </authorList>
    </citation>
    <scope>NUCLEOTIDE SEQUENCE</scope>
    <source>
        <strain evidence="9">Hsosn_3</strain>
        <tissue evidence="9">Leaf</tissue>
    </source>
</reference>
<evidence type="ECO:0000256" key="7">
    <source>
        <dbReference type="SAM" id="MobiDB-lite"/>
    </source>
</evidence>
<evidence type="ECO:0000256" key="3">
    <source>
        <dbReference type="ARBA" id="ARBA00023125"/>
    </source>
</evidence>
<comment type="subcellular location">
    <subcellularLocation>
        <location evidence="1 6">Nucleus</location>
    </subcellularLocation>
</comment>
<dbReference type="SUPFAM" id="SSF117856">
    <property type="entry name" value="AF0104/ALDC/Ptd012-like"/>
    <property type="match status" value="1"/>
</dbReference>
<dbReference type="EMBL" id="JAUIZM010000010">
    <property type="protein sequence ID" value="KAK1361014.1"/>
    <property type="molecule type" value="Genomic_DNA"/>
</dbReference>
<organism evidence="9 10">
    <name type="scientific">Heracleum sosnowskyi</name>
    <dbReference type="NCBI Taxonomy" id="360622"/>
    <lineage>
        <taxon>Eukaryota</taxon>
        <taxon>Viridiplantae</taxon>
        <taxon>Streptophyta</taxon>
        <taxon>Embryophyta</taxon>
        <taxon>Tracheophyta</taxon>
        <taxon>Spermatophyta</taxon>
        <taxon>Magnoliopsida</taxon>
        <taxon>eudicotyledons</taxon>
        <taxon>Gunneridae</taxon>
        <taxon>Pentapetalae</taxon>
        <taxon>asterids</taxon>
        <taxon>campanulids</taxon>
        <taxon>Apiales</taxon>
        <taxon>Apiaceae</taxon>
        <taxon>Apioideae</taxon>
        <taxon>apioid superclade</taxon>
        <taxon>Tordylieae</taxon>
        <taxon>Tordyliinae</taxon>
        <taxon>Heracleum</taxon>
    </lineage>
</organism>
<reference evidence="9" key="1">
    <citation type="submission" date="2023-02" db="EMBL/GenBank/DDBJ databases">
        <title>Genome of toxic invasive species Heracleum sosnowskyi carries increased number of genes despite the absence of recent whole-genome duplications.</title>
        <authorList>
            <person name="Schelkunov M."/>
            <person name="Shtratnikova V."/>
            <person name="Makarenko M."/>
            <person name="Klepikova A."/>
            <person name="Omelchenko D."/>
            <person name="Novikova G."/>
            <person name="Obukhova E."/>
            <person name="Bogdanov V."/>
            <person name="Penin A."/>
            <person name="Logacheva M."/>
        </authorList>
    </citation>
    <scope>NUCLEOTIDE SEQUENCE</scope>
    <source>
        <strain evidence="9">Hsosn_3</strain>
        <tissue evidence="9">Leaf</tissue>
    </source>
</reference>
<evidence type="ECO:0000256" key="2">
    <source>
        <dbReference type="ARBA" id="ARBA00023015"/>
    </source>
</evidence>
<evidence type="ECO:0000256" key="1">
    <source>
        <dbReference type="ARBA" id="ARBA00004123"/>
    </source>
</evidence>
<dbReference type="Pfam" id="PF03479">
    <property type="entry name" value="PCC"/>
    <property type="match status" value="1"/>
</dbReference>
<comment type="domain">
    <text evidence="6">The PPC domain mediates interactions between AHL proteins.</text>
</comment>
<feature type="domain" description="PPC" evidence="8">
    <location>
        <begin position="115"/>
        <end position="253"/>
    </location>
</feature>
<dbReference type="PANTHER" id="PTHR31500">
    <property type="entry name" value="AT-HOOK MOTIF NUCLEAR-LOCALIZED PROTEIN 9"/>
    <property type="match status" value="1"/>
</dbReference>
<keyword evidence="3 6" id="KW-0238">DNA-binding</keyword>
<comment type="function">
    <text evidence="6">Transcription factor that specifically binds AT-rich DNA sequences related to the nuclear matrix attachment regions (MARs).</text>
</comment>
<dbReference type="PROSITE" id="PS51742">
    <property type="entry name" value="PPC"/>
    <property type="match status" value="1"/>
</dbReference>
<dbReference type="CDD" id="cd11378">
    <property type="entry name" value="DUF296"/>
    <property type="match status" value="1"/>
</dbReference>
<evidence type="ECO:0000256" key="5">
    <source>
        <dbReference type="ARBA" id="ARBA00023242"/>
    </source>
</evidence>
<keyword evidence="4 6" id="KW-0804">Transcription</keyword>
<keyword evidence="10" id="KW-1185">Reference proteome</keyword>
<comment type="caution">
    <text evidence="9">The sequence shown here is derived from an EMBL/GenBank/DDBJ whole genome shotgun (WGS) entry which is preliminary data.</text>
</comment>
<evidence type="ECO:0000313" key="9">
    <source>
        <dbReference type="EMBL" id="KAK1361014.1"/>
    </source>
</evidence>
<feature type="region of interest" description="Disordered" evidence="7">
    <location>
        <begin position="238"/>
        <end position="271"/>
    </location>
</feature>
<evidence type="ECO:0000259" key="8">
    <source>
        <dbReference type="PROSITE" id="PS51742"/>
    </source>
</evidence>
<name>A0AAD8H5S3_9APIA</name>
<proteinExistence type="predicted"/>
<evidence type="ECO:0000256" key="4">
    <source>
        <dbReference type="ARBA" id="ARBA00023163"/>
    </source>
</evidence>
<dbReference type="Proteomes" id="UP001237642">
    <property type="component" value="Unassembled WGS sequence"/>
</dbReference>
<sequence length="396" mass="41173">MEGKEDIQISGVENMIHFGDSVSPVAAPATAPEGVAVAGETPVTMEGKKKRGRPRKYGADGNLALSPMPISASIPLSGGGDYSSSNKGKIRGPYKKKQKLEFESPPGDRVAYLLGANFTTHIITVTAGEDVSMRIMSFSQQGSRAICVLAANGAISNVTLRQPNSSGGTLTYEGRFEILSLSGSFMPTDNGGTKSISGGMSVSLAGPDGRVTGGGLAGLLIAAGPVQVVIGSFLTGYQPEPKPKKQRPEFAPTLSSVPSTNHNNAGGNYVNGQTTVAAENNLSLPREGRTVIAAEKNISLPGEGQNVVAAEDNISIPREGQTIVAAENDISFPGEVQTVVAAENNILLPGEVQTTVDAENNRLLPGERQTIVAAEDKISPPLNSEKLSPSKFVFSC</sequence>
<dbReference type="AlphaFoldDB" id="A0AAD8H5S3"/>
<dbReference type="Gene3D" id="3.30.1330.80">
    <property type="entry name" value="Hypothetical protein, similar to alpha- acetolactate decarboxylase, domain 2"/>
    <property type="match status" value="1"/>
</dbReference>
<feature type="region of interest" description="Disordered" evidence="7">
    <location>
        <begin position="37"/>
        <end position="62"/>
    </location>
</feature>
<evidence type="ECO:0000313" key="10">
    <source>
        <dbReference type="Proteomes" id="UP001237642"/>
    </source>
</evidence>
<feature type="compositionally biased region" description="Polar residues" evidence="7">
    <location>
        <begin position="253"/>
        <end position="271"/>
    </location>
</feature>
<dbReference type="GO" id="GO:0003680">
    <property type="term" value="F:minor groove of adenine-thymine-rich DNA binding"/>
    <property type="evidence" value="ECO:0007669"/>
    <property type="project" value="UniProtKB-UniRule"/>
</dbReference>
<gene>
    <name evidence="9" type="ORF">POM88_045488</name>
</gene>
<keyword evidence="2 6" id="KW-0805">Transcription regulation</keyword>